<dbReference type="AlphaFoldDB" id="A0A1H9JBN3"/>
<organism evidence="3 4">
    <name type="scientific">Hyunsoonleella jejuensis</name>
    <dbReference type="NCBI Taxonomy" id="419940"/>
    <lineage>
        <taxon>Bacteria</taxon>
        <taxon>Pseudomonadati</taxon>
        <taxon>Bacteroidota</taxon>
        <taxon>Flavobacteriia</taxon>
        <taxon>Flavobacteriales</taxon>
        <taxon>Flavobacteriaceae</taxon>
    </lineage>
</organism>
<evidence type="ECO:0000313" key="3">
    <source>
        <dbReference type="EMBL" id="SEQ84294.1"/>
    </source>
</evidence>
<dbReference type="Gene3D" id="2.60.40.1190">
    <property type="match status" value="1"/>
</dbReference>
<sequence length="828" mass="95100">MYQSIISLLKNKADNYTNSIKHTITLGLLLCFLSTIAAQNKKSYEIVRTAKPPIIDGVLNDEVWKNTQIATGFIQYRPDIGNTVPYNERTEVKMSYDNKAIYVAAYLYDDPKLIMRQFNTRDNFGQADFFEVVLNPNNDGINDTKFIVFSSGNQADALASSGNNDFSWNAVWDSAVKIKDDGWVVEMRIPYRTLRFSNRKVQTWGLQFQRQYRRYRSQYSWNPIDVTVGNSSLYHGELKGLKGINPPTRLIFYPFTTGLLNSFDGETDTNLTLGLDVKYGITENFTLDATLIPDFSQAGFDNLELNLGPFELTFSEQRQFFTEGVDLFNKGNLFFSRRIGNAPAETANTNENEIITNDPNVVKVLNAVKVSGRTKKGLGVGVFNAFTERTTASLRDTITGKLREEVVEPFSNYNIVVIDKQFNQNSSVSLVNTNVSRSGIFRDANVTGLLADITNKRNTYNIEGQIKMSHISNTDGTATTGYSTEASIEKTHGNFRYGAQHRYTDTKYDINDMGLLLRNNFNNFDIDVSYRIFEPTKKLNNYRINSWFNIRKLASPNVYTGGNTGISYRATTKKLHNFGGSVNFNFGKQYDYFEPRQENRFFIYENRLRGEISLSTNYNNVFAFDAEIQGRTFFEDGRDSKDFGFKLAPRVRVTDKFLIRYTFEREKRKNDRGYATKLNDESIFGERDRVTVINRITGRYNFNPFNALTLTFRHYWSNVEYDDPMFTLQENGRLTQERGILISNLDTDPNINFSTWNLDLNYSLQFAPGSFLTALYRNQLFNVDDASELGFSDTLNNLFAQPIQHTFSLRIQYFIDYNNLKKTVKQVI</sequence>
<dbReference type="EMBL" id="FOFN01000003">
    <property type="protein sequence ID" value="SEQ84294.1"/>
    <property type="molecule type" value="Genomic_DNA"/>
</dbReference>
<dbReference type="InterPro" id="IPR045670">
    <property type="entry name" value="DUF5916"/>
</dbReference>
<evidence type="ECO:0000259" key="2">
    <source>
        <dbReference type="Pfam" id="PF19313"/>
    </source>
</evidence>
<keyword evidence="4" id="KW-1185">Reference proteome</keyword>
<dbReference type="Proteomes" id="UP000198999">
    <property type="component" value="Unassembled WGS sequence"/>
</dbReference>
<dbReference type="CDD" id="cd09618">
    <property type="entry name" value="CBM9_like_2"/>
    <property type="match status" value="1"/>
</dbReference>
<accession>A0A1H9JBN3</accession>
<name>A0A1H9JBN3_9FLAO</name>
<gene>
    <name evidence="3" type="ORF">SAMN05421824_2462</name>
</gene>
<dbReference type="Pfam" id="PF06452">
    <property type="entry name" value="CBM9_1"/>
    <property type="match status" value="1"/>
</dbReference>
<feature type="domain" description="DUF5916" evidence="2">
    <location>
        <begin position="246"/>
        <end position="823"/>
    </location>
</feature>
<dbReference type="Pfam" id="PF19313">
    <property type="entry name" value="DUF5916"/>
    <property type="match status" value="1"/>
</dbReference>
<reference evidence="3 4" key="1">
    <citation type="submission" date="2016-10" db="EMBL/GenBank/DDBJ databases">
        <authorList>
            <person name="de Groot N.N."/>
        </authorList>
    </citation>
    <scope>NUCLEOTIDE SEQUENCE [LARGE SCALE GENOMIC DNA]</scope>
    <source>
        <strain evidence="3 4">DSM 21035</strain>
    </source>
</reference>
<proteinExistence type="predicted"/>
<dbReference type="RefSeq" id="WP_092579956.1">
    <property type="nucleotide sequence ID" value="NZ_FOFN01000003.1"/>
</dbReference>
<dbReference type="OrthoDB" id="9786766at2"/>
<dbReference type="GO" id="GO:0030246">
    <property type="term" value="F:carbohydrate binding"/>
    <property type="evidence" value="ECO:0007669"/>
    <property type="project" value="InterPro"/>
</dbReference>
<evidence type="ECO:0000313" key="4">
    <source>
        <dbReference type="Proteomes" id="UP000198999"/>
    </source>
</evidence>
<protein>
    <submittedName>
        <fullName evidence="3">Carbohydrate family 9 binding domain-like</fullName>
    </submittedName>
</protein>
<evidence type="ECO:0000259" key="1">
    <source>
        <dbReference type="Pfam" id="PF06452"/>
    </source>
</evidence>
<feature type="domain" description="Carbohydrate-binding" evidence="1">
    <location>
        <begin position="55"/>
        <end position="209"/>
    </location>
</feature>
<dbReference type="STRING" id="419940.SAMN05421824_2462"/>
<dbReference type="GO" id="GO:0016052">
    <property type="term" value="P:carbohydrate catabolic process"/>
    <property type="evidence" value="ECO:0007669"/>
    <property type="project" value="InterPro"/>
</dbReference>
<dbReference type="GO" id="GO:0004553">
    <property type="term" value="F:hydrolase activity, hydrolyzing O-glycosyl compounds"/>
    <property type="evidence" value="ECO:0007669"/>
    <property type="project" value="InterPro"/>
</dbReference>
<dbReference type="SUPFAM" id="SSF49344">
    <property type="entry name" value="CBD9-like"/>
    <property type="match status" value="1"/>
</dbReference>
<dbReference type="InterPro" id="IPR010502">
    <property type="entry name" value="Carb-bd_dom_fam9"/>
</dbReference>